<dbReference type="SUPFAM" id="SSF47203">
    <property type="entry name" value="Acyl-CoA dehydrogenase C-terminal domain-like"/>
    <property type="match status" value="1"/>
</dbReference>
<comment type="similarity">
    <text evidence="2 8">Belongs to the acyl-CoA dehydrogenase family.</text>
</comment>
<dbReference type="GO" id="GO:0003995">
    <property type="term" value="F:acyl-CoA dehydrogenase activity"/>
    <property type="evidence" value="ECO:0007669"/>
    <property type="project" value="InterPro"/>
</dbReference>
<proteinExistence type="inferred from homology"/>
<reference evidence="12 13" key="1">
    <citation type="submission" date="2020-03" db="EMBL/GenBank/DDBJ databases">
        <title>Screen low temperature-resistant strains for efficient degradation of petroleum hydrocarbons under the low temperature.</title>
        <authorList>
            <person name="Wang Y."/>
            <person name="Chen J."/>
        </authorList>
    </citation>
    <scope>NUCLEOTIDE SEQUENCE [LARGE SCALE GENOMIC DNA]</scope>
    <source>
        <strain evidence="12 13">KB1</strain>
    </source>
</reference>
<name>A0A6G9D080_RHOER</name>
<feature type="domain" description="Acyl-CoA oxidase/dehydrogenase middle" evidence="10">
    <location>
        <begin position="148"/>
        <end position="246"/>
    </location>
</feature>
<dbReference type="Pfam" id="PF00441">
    <property type="entry name" value="Acyl-CoA_dh_1"/>
    <property type="match status" value="1"/>
</dbReference>
<dbReference type="EMBL" id="CP050124">
    <property type="protein sequence ID" value="QIP42705.1"/>
    <property type="molecule type" value="Genomic_DNA"/>
</dbReference>
<dbReference type="Pfam" id="PF02771">
    <property type="entry name" value="Acyl-CoA_dh_N"/>
    <property type="match status" value="1"/>
</dbReference>
<dbReference type="InterPro" id="IPR036250">
    <property type="entry name" value="AcylCo_DH-like_C"/>
</dbReference>
<sequence>MLIPSDRSVGMFFRRWLVAIDLTYAPEVVALIEKTRDFTRNVVLPIEDEHAGDIAVAGGDAIRIEMQSAAKEAGVFAPHAPIEYGGHGLNMSDRAPVFEEAGYSLFGPTALNIAAPDEGNVHMLAHVANEAQKQQFLAPLASGDMRSAFAMTEPAPGAGSDPSALNTRAEKVPGGWKINGKKWFITGADGAGFFIIMARTSGEPGQRGGATMFLAPTDTPGLVVGRHIDTLDKAMIGGHCEVTFEDLFVPDEAVLGEVDQGFAYAQVRLGPARMTHVMRWLGAARRGHDVAVARVAEREGFGSKLGDLGMIQKMVADNEIDIAASRALLVQACFELDQGGHASNATSIAKTYAAEAIFRIVDRSIQMCGGMGVSGDLPLARLSREVRPFRVYDGPSEVHRWAIAKRVVGAAKRAAREESK</sequence>
<dbReference type="PROSITE" id="PS00073">
    <property type="entry name" value="ACYL_COA_DH_2"/>
    <property type="match status" value="1"/>
</dbReference>
<dbReference type="Pfam" id="PF02770">
    <property type="entry name" value="Acyl-CoA_dh_M"/>
    <property type="match status" value="1"/>
</dbReference>
<dbReference type="GO" id="GO:0005737">
    <property type="term" value="C:cytoplasm"/>
    <property type="evidence" value="ECO:0007669"/>
    <property type="project" value="TreeGrafter"/>
</dbReference>
<protein>
    <submittedName>
        <fullName evidence="12">Acyl-CoA dehydrogenase</fullName>
    </submittedName>
</protein>
<comment type="subunit">
    <text evidence="3">Homodimer.</text>
</comment>
<dbReference type="InterPro" id="IPR037069">
    <property type="entry name" value="AcylCoA_DH/ox_N_sf"/>
</dbReference>
<dbReference type="Gene3D" id="1.20.140.10">
    <property type="entry name" value="Butyryl-CoA Dehydrogenase, subunit A, domain 3"/>
    <property type="match status" value="1"/>
</dbReference>
<organism evidence="12 13">
    <name type="scientific">Rhodococcus erythropolis</name>
    <name type="common">Arthrobacter picolinophilus</name>
    <dbReference type="NCBI Taxonomy" id="1833"/>
    <lineage>
        <taxon>Bacteria</taxon>
        <taxon>Bacillati</taxon>
        <taxon>Actinomycetota</taxon>
        <taxon>Actinomycetes</taxon>
        <taxon>Mycobacteriales</taxon>
        <taxon>Nocardiaceae</taxon>
        <taxon>Rhodococcus</taxon>
        <taxon>Rhodococcus erythropolis group</taxon>
    </lineage>
</organism>
<dbReference type="InterPro" id="IPR006091">
    <property type="entry name" value="Acyl-CoA_Oxase/DH_mid-dom"/>
</dbReference>
<accession>A0A6G9D080</accession>
<dbReference type="SUPFAM" id="SSF56645">
    <property type="entry name" value="Acyl-CoA dehydrogenase NM domain-like"/>
    <property type="match status" value="1"/>
</dbReference>
<keyword evidence="6 8" id="KW-0560">Oxidoreductase</keyword>
<gene>
    <name evidence="12" type="ORF">G9444_5462</name>
</gene>
<dbReference type="AlphaFoldDB" id="A0A6G9D080"/>
<feature type="domain" description="Acyl-CoA dehydrogenase/oxidase N-terminal" evidence="11">
    <location>
        <begin position="28"/>
        <end position="144"/>
    </location>
</feature>
<evidence type="ECO:0000256" key="1">
    <source>
        <dbReference type="ARBA" id="ARBA00001974"/>
    </source>
</evidence>
<evidence type="ECO:0000313" key="13">
    <source>
        <dbReference type="Proteomes" id="UP000502345"/>
    </source>
</evidence>
<dbReference type="Proteomes" id="UP000502345">
    <property type="component" value="Chromosome"/>
</dbReference>
<keyword evidence="5 8" id="KW-0274">FAD</keyword>
<dbReference type="InterPro" id="IPR050741">
    <property type="entry name" value="Acyl-CoA_dehydrogenase"/>
</dbReference>
<evidence type="ECO:0000256" key="8">
    <source>
        <dbReference type="RuleBase" id="RU362125"/>
    </source>
</evidence>
<dbReference type="PANTHER" id="PTHR48083">
    <property type="entry name" value="MEDIUM-CHAIN SPECIFIC ACYL-COA DEHYDROGENASE, MITOCHONDRIAL-RELATED"/>
    <property type="match status" value="1"/>
</dbReference>
<dbReference type="Gene3D" id="2.40.110.10">
    <property type="entry name" value="Butyryl-CoA Dehydrogenase, subunit A, domain 2"/>
    <property type="match status" value="1"/>
</dbReference>
<evidence type="ECO:0000256" key="3">
    <source>
        <dbReference type="ARBA" id="ARBA00011738"/>
    </source>
</evidence>
<evidence type="ECO:0000256" key="4">
    <source>
        <dbReference type="ARBA" id="ARBA00022630"/>
    </source>
</evidence>
<dbReference type="InterPro" id="IPR046373">
    <property type="entry name" value="Acyl-CoA_Oxase/DH_mid-dom_sf"/>
</dbReference>
<dbReference type="FunFam" id="2.40.110.10:FF:000002">
    <property type="entry name" value="Acyl-CoA dehydrogenase fadE12"/>
    <property type="match status" value="1"/>
</dbReference>
<evidence type="ECO:0000313" key="12">
    <source>
        <dbReference type="EMBL" id="QIP42705.1"/>
    </source>
</evidence>
<evidence type="ECO:0000256" key="2">
    <source>
        <dbReference type="ARBA" id="ARBA00009347"/>
    </source>
</evidence>
<dbReference type="InterPro" id="IPR009100">
    <property type="entry name" value="AcylCoA_DH/oxidase_NM_dom_sf"/>
</dbReference>
<dbReference type="InterPro" id="IPR009075">
    <property type="entry name" value="AcylCo_DH/oxidase_C"/>
</dbReference>
<dbReference type="Gene3D" id="1.10.540.10">
    <property type="entry name" value="Acyl-CoA dehydrogenase/oxidase, N-terminal domain"/>
    <property type="match status" value="1"/>
</dbReference>
<dbReference type="GO" id="GO:0033539">
    <property type="term" value="P:fatty acid beta-oxidation using acyl-CoA dehydrogenase"/>
    <property type="evidence" value="ECO:0007669"/>
    <property type="project" value="TreeGrafter"/>
</dbReference>
<keyword evidence="4 8" id="KW-0285">Flavoprotein</keyword>
<evidence type="ECO:0000256" key="7">
    <source>
        <dbReference type="ARBA" id="ARBA00052546"/>
    </source>
</evidence>
<evidence type="ECO:0000256" key="6">
    <source>
        <dbReference type="ARBA" id="ARBA00023002"/>
    </source>
</evidence>
<evidence type="ECO:0000259" key="11">
    <source>
        <dbReference type="Pfam" id="PF02771"/>
    </source>
</evidence>
<evidence type="ECO:0000259" key="9">
    <source>
        <dbReference type="Pfam" id="PF00441"/>
    </source>
</evidence>
<feature type="domain" description="Acyl-CoA dehydrogenase/oxidase C-terminal" evidence="9">
    <location>
        <begin position="259"/>
        <end position="407"/>
    </location>
</feature>
<comment type="catalytic activity">
    <reaction evidence="7">
        <text>a 2,3-saturated acyl-CoA + A = a 2,3-dehydroacyl-CoA + AH2</text>
        <dbReference type="Rhea" id="RHEA:48608"/>
        <dbReference type="ChEBI" id="CHEBI:13193"/>
        <dbReference type="ChEBI" id="CHEBI:17499"/>
        <dbReference type="ChEBI" id="CHEBI:60015"/>
        <dbReference type="ChEBI" id="CHEBI:65111"/>
    </reaction>
</comment>
<dbReference type="PANTHER" id="PTHR48083:SF13">
    <property type="entry name" value="ACYL-COA DEHYDROGENASE FAMILY MEMBER 11"/>
    <property type="match status" value="1"/>
</dbReference>
<dbReference type="InterPro" id="IPR006089">
    <property type="entry name" value="Acyl-CoA_DH_CS"/>
</dbReference>
<evidence type="ECO:0000256" key="5">
    <source>
        <dbReference type="ARBA" id="ARBA00022827"/>
    </source>
</evidence>
<dbReference type="GO" id="GO:0050660">
    <property type="term" value="F:flavin adenine dinucleotide binding"/>
    <property type="evidence" value="ECO:0007669"/>
    <property type="project" value="InterPro"/>
</dbReference>
<dbReference type="InterPro" id="IPR013786">
    <property type="entry name" value="AcylCoA_DH/ox_N"/>
</dbReference>
<comment type="cofactor">
    <cofactor evidence="1 8">
        <name>FAD</name>
        <dbReference type="ChEBI" id="CHEBI:57692"/>
    </cofactor>
</comment>
<evidence type="ECO:0000259" key="10">
    <source>
        <dbReference type="Pfam" id="PF02770"/>
    </source>
</evidence>